<proteinExistence type="predicted"/>
<name>A0A6A4I8F1_9AGAR</name>
<evidence type="ECO:0000313" key="3">
    <source>
        <dbReference type="Proteomes" id="UP000799118"/>
    </source>
</evidence>
<keyword evidence="1" id="KW-0175">Coiled coil</keyword>
<protein>
    <submittedName>
        <fullName evidence="2">Uncharacterized protein</fullName>
    </submittedName>
</protein>
<keyword evidence="3" id="KW-1185">Reference proteome</keyword>
<reference evidence="2" key="1">
    <citation type="journal article" date="2019" name="Environ. Microbiol.">
        <title>Fungal ecological strategies reflected in gene transcription - a case study of two litter decomposers.</title>
        <authorList>
            <person name="Barbi F."/>
            <person name="Kohler A."/>
            <person name="Barry K."/>
            <person name="Baskaran P."/>
            <person name="Daum C."/>
            <person name="Fauchery L."/>
            <person name="Ihrmark K."/>
            <person name="Kuo A."/>
            <person name="LaButti K."/>
            <person name="Lipzen A."/>
            <person name="Morin E."/>
            <person name="Grigoriev I.V."/>
            <person name="Henrissat B."/>
            <person name="Lindahl B."/>
            <person name="Martin F."/>
        </authorList>
    </citation>
    <scope>NUCLEOTIDE SEQUENCE</scope>
    <source>
        <strain evidence="2">JB14</strain>
    </source>
</reference>
<organism evidence="2 3">
    <name type="scientific">Gymnopus androsaceus JB14</name>
    <dbReference type="NCBI Taxonomy" id="1447944"/>
    <lineage>
        <taxon>Eukaryota</taxon>
        <taxon>Fungi</taxon>
        <taxon>Dikarya</taxon>
        <taxon>Basidiomycota</taxon>
        <taxon>Agaricomycotina</taxon>
        <taxon>Agaricomycetes</taxon>
        <taxon>Agaricomycetidae</taxon>
        <taxon>Agaricales</taxon>
        <taxon>Marasmiineae</taxon>
        <taxon>Omphalotaceae</taxon>
        <taxon>Gymnopus</taxon>
    </lineage>
</organism>
<dbReference type="AlphaFoldDB" id="A0A6A4I8F1"/>
<dbReference type="EMBL" id="ML769407">
    <property type="protein sequence ID" value="KAE9405668.1"/>
    <property type="molecule type" value="Genomic_DNA"/>
</dbReference>
<gene>
    <name evidence="2" type="ORF">BT96DRAFT_790037</name>
</gene>
<feature type="non-terminal residue" evidence="2">
    <location>
        <position position="1"/>
    </location>
</feature>
<evidence type="ECO:0000256" key="1">
    <source>
        <dbReference type="SAM" id="Coils"/>
    </source>
</evidence>
<sequence>IIQNAQRELEDCEKQIKALESRRQSLLEYTVQLQSLLSPIRKVPDEILRHVFDDCCDMNRFAMTKTSTDAIRSIPALALSSVCSRWRRNGLSLPEIWSRISLVWIDADHEEKLLSTTMDVFLNRALRYPLTVNI</sequence>
<dbReference type="Proteomes" id="UP000799118">
    <property type="component" value="Unassembled WGS sequence"/>
</dbReference>
<dbReference type="OrthoDB" id="3266451at2759"/>
<feature type="coiled-coil region" evidence="1">
    <location>
        <begin position="2"/>
        <end position="29"/>
    </location>
</feature>
<feature type="non-terminal residue" evidence="2">
    <location>
        <position position="134"/>
    </location>
</feature>
<evidence type="ECO:0000313" key="2">
    <source>
        <dbReference type="EMBL" id="KAE9405668.1"/>
    </source>
</evidence>
<accession>A0A6A4I8F1</accession>